<keyword evidence="15" id="KW-1185">Reference proteome</keyword>
<evidence type="ECO:0000313" key="14">
    <source>
        <dbReference type="EMBL" id="UYQ91513.1"/>
    </source>
</evidence>
<evidence type="ECO:0000256" key="8">
    <source>
        <dbReference type="ARBA" id="ARBA00022801"/>
    </source>
</evidence>
<keyword evidence="5" id="KW-0812">Transmembrane</keyword>
<gene>
    <name evidence="14" type="ORF">MKQ68_15590</name>
</gene>
<evidence type="ECO:0000256" key="13">
    <source>
        <dbReference type="SAM" id="SignalP"/>
    </source>
</evidence>
<accession>A0ABY6IW92</accession>
<keyword evidence="6" id="KW-0479">Metal-binding</keyword>
<organism evidence="14 15">
    <name type="scientific">Chitinophaga horti</name>
    <dbReference type="NCBI Taxonomy" id="2920382"/>
    <lineage>
        <taxon>Bacteria</taxon>
        <taxon>Pseudomonadati</taxon>
        <taxon>Bacteroidota</taxon>
        <taxon>Chitinophagia</taxon>
        <taxon>Chitinophagales</taxon>
        <taxon>Chitinophagaceae</taxon>
        <taxon>Chitinophaga</taxon>
    </lineage>
</organism>
<dbReference type="PANTHER" id="PTHR31120">
    <property type="entry name" value="METALLOPROTEASE TIKI"/>
    <property type="match status" value="1"/>
</dbReference>
<evidence type="ECO:0000313" key="15">
    <source>
        <dbReference type="Proteomes" id="UP001162741"/>
    </source>
</evidence>
<dbReference type="Proteomes" id="UP001162741">
    <property type="component" value="Chromosome"/>
</dbReference>
<keyword evidence="12" id="KW-0325">Glycoprotein</keyword>
<name>A0ABY6IW92_9BACT</name>
<dbReference type="Pfam" id="PF01963">
    <property type="entry name" value="TraB_PrgY_gumN"/>
    <property type="match status" value="1"/>
</dbReference>
<dbReference type="RefSeq" id="WP_264279924.1">
    <property type="nucleotide sequence ID" value="NZ_CP107006.1"/>
</dbReference>
<dbReference type="InterPro" id="IPR040230">
    <property type="entry name" value="TIKI1/2-like"/>
</dbReference>
<protein>
    <submittedName>
        <fullName evidence="14">TraB/GumN family protein</fullName>
    </submittedName>
</protein>
<evidence type="ECO:0000256" key="9">
    <source>
        <dbReference type="ARBA" id="ARBA00022989"/>
    </source>
</evidence>
<evidence type="ECO:0000256" key="4">
    <source>
        <dbReference type="ARBA" id="ARBA00022670"/>
    </source>
</evidence>
<evidence type="ECO:0000256" key="7">
    <source>
        <dbReference type="ARBA" id="ARBA00022729"/>
    </source>
</evidence>
<keyword evidence="10" id="KW-0482">Metalloprotease</keyword>
<sequence>MMNLRSSLTVLFCCLHCVVCSAQSKAKPTSAPSPKYQGLLWEISGNGLKKPSYLFGTMHVSSKLAFNLSDSFYYCIRNADIVALETNPEELQEDFSKSTRLKAGVAGMFGRMQPGTPDKYAFTISGYGDAIRAAFGYKPEMINHLLYRSYASREDYEEDTFLDMYIYQVGKRYGKRATGVENFQESEKLMMEAYRDAAKERRTKKNVTRSNEVNDGMASLTDAYRRGDLDMLDSLANNTNDSPAFLEKFMYRRNEIMVHSIDSISHKESIFAGVGAAHLPGDRGVINLLRKKGYKVRPIAVTGRDHEQKDQVEKMTAPVVFQSYTSDDKLIQLDIPGKLYNFTGISLLNQLQYADLANGAYYLVSRVKTNALALGHKEEDVLKKVDSLLYENIPGKIISKETIQNNGYTGYNIVNRTRRGDLQRYQLFVTPFEVLVFKISGNKDYVDGEEAKRFFSSIKLTPLPATNWSGYTNPAALFSIQFPHTPHAGDNTPRRSIAKRSEYEAFDKQTGNSYMVTLRNARNTANLEEDTTDISFAEESLQLSDFVKQQVSRKFITYRGYPCLEVINQNNDQTYTRTRIVLQGIHYYVLSARYKKDKSQTDRFFDSFIPGQPQYTTYQQHQDTTLYFHVKTAVKSEDDDLSELIGMEMEDNGNNEFTGYRRMTKAFTSDSTGEEVIVTLRRFGKYYSVKDSAAYWNTLADEFSNDGDMVITQRKHERLPGWESLLLTMRDTNSSRMILKKAILKNSAIYTITALTDTLTGASGFIRTFFDTFAPADTTFGQSIYTSKASLLFKDFYSTDSTTRKHARNLYGSVIYENKHADTLMAMINRWKSSEKNYLDTKTGLIDELGILKQENIVPYLRNAYERANDTASLQQAILRGLLRQQTPAAYATFKELILKEIPIFTNESSIYSLTRTMLDTMALSSTLFPDLLQMTALADYKAPVYGLLATLVDSGRIQPNVYESYIGQIAFEGRIVLQKAMIAEQANNADGEDEDDPVLRRNIRTYYVNDELNDYAVLLLPYRERNKNAARFFEKYESFKNPAEQIALARLYLRNNQPVKDSVLKSIAKQDKYRAKLWSALSSINRLDRFPKGEAKQEDMARSLLHGLQQYNTRYDTIALVSRQVTTYKFQKQAVYFFKYRQKDDTNWYIAIAGPQPENAATNSVDTRLAVLSGIPIKDDQPVLGQFYKVLKSVKYRKRAQYNDDFSDMAAIDYED</sequence>
<dbReference type="PANTHER" id="PTHR31120:SF6">
    <property type="entry name" value="METALLOPROTEASE TIKI HOMOLOG"/>
    <property type="match status" value="1"/>
</dbReference>
<dbReference type="EMBL" id="CP107006">
    <property type="protein sequence ID" value="UYQ91513.1"/>
    <property type="molecule type" value="Genomic_DNA"/>
</dbReference>
<dbReference type="CDD" id="cd14789">
    <property type="entry name" value="Tiki"/>
    <property type="match status" value="1"/>
</dbReference>
<comment type="cofactor">
    <cofactor evidence="1">
        <name>Mn(2+)</name>
        <dbReference type="ChEBI" id="CHEBI:29035"/>
    </cofactor>
</comment>
<keyword evidence="7 13" id="KW-0732">Signal</keyword>
<feature type="signal peptide" evidence="13">
    <location>
        <begin position="1"/>
        <end position="22"/>
    </location>
</feature>
<keyword evidence="4" id="KW-0645">Protease</keyword>
<evidence type="ECO:0000256" key="6">
    <source>
        <dbReference type="ARBA" id="ARBA00022723"/>
    </source>
</evidence>
<comment type="cofactor">
    <cofactor evidence="2">
        <name>Co(2+)</name>
        <dbReference type="ChEBI" id="CHEBI:48828"/>
    </cofactor>
</comment>
<evidence type="ECO:0000256" key="2">
    <source>
        <dbReference type="ARBA" id="ARBA00001941"/>
    </source>
</evidence>
<keyword evidence="9" id="KW-1133">Transmembrane helix</keyword>
<feature type="chain" id="PRO_5046761819" evidence="13">
    <location>
        <begin position="23"/>
        <end position="1217"/>
    </location>
</feature>
<evidence type="ECO:0000256" key="12">
    <source>
        <dbReference type="ARBA" id="ARBA00023180"/>
    </source>
</evidence>
<evidence type="ECO:0000256" key="5">
    <source>
        <dbReference type="ARBA" id="ARBA00022692"/>
    </source>
</evidence>
<keyword evidence="8" id="KW-0378">Hydrolase</keyword>
<evidence type="ECO:0000256" key="3">
    <source>
        <dbReference type="ARBA" id="ARBA00004479"/>
    </source>
</evidence>
<reference evidence="14" key="1">
    <citation type="submission" date="2022-10" db="EMBL/GenBank/DDBJ databases">
        <title>Chitinophaga sp. nov., isolated from soil.</title>
        <authorList>
            <person name="Jeon C.O."/>
        </authorList>
    </citation>
    <scope>NUCLEOTIDE SEQUENCE</scope>
    <source>
        <strain evidence="14">R8</strain>
    </source>
</reference>
<evidence type="ECO:0000256" key="11">
    <source>
        <dbReference type="ARBA" id="ARBA00023136"/>
    </source>
</evidence>
<proteinExistence type="predicted"/>
<evidence type="ECO:0000256" key="10">
    <source>
        <dbReference type="ARBA" id="ARBA00023049"/>
    </source>
</evidence>
<dbReference type="InterPro" id="IPR002816">
    <property type="entry name" value="TraB/PrgY/GumN_fam"/>
</dbReference>
<keyword evidence="11" id="KW-0472">Membrane</keyword>
<comment type="subcellular location">
    <subcellularLocation>
        <location evidence="3">Membrane</location>
        <topology evidence="3">Single-pass type I membrane protein</topology>
    </subcellularLocation>
</comment>
<evidence type="ECO:0000256" key="1">
    <source>
        <dbReference type="ARBA" id="ARBA00001936"/>
    </source>
</evidence>